<dbReference type="EMBL" id="FORX01000019">
    <property type="protein sequence ID" value="SFK29103.1"/>
    <property type="molecule type" value="Genomic_DNA"/>
</dbReference>
<organism evidence="2 3">
    <name type="scientific">Desulfomicrobium apsheronum</name>
    <dbReference type="NCBI Taxonomy" id="52560"/>
    <lineage>
        <taxon>Bacteria</taxon>
        <taxon>Pseudomonadati</taxon>
        <taxon>Thermodesulfobacteriota</taxon>
        <taxon>Desulfovibrionia</taxon>
        <taxon>Desulfovibrionales</taxon>
        <taxon>Desulfomicrobiaceae</taxon>
        <taxon>Desulfomicrobium</taxon>
    </lineage>
</organism>
<feature type="transmembrane region" description="Helical" evidence="1">
    <location>
        <begin position="75"/>
        <end position="91"/>
    </location>
</feature>
<reference evidence="3" key="1">
    <citation type="submission" date="2016-10" db="EMBL/GenBank/DDBJ databases">
        <authorList>
            <person name="Varghese N."/>
            <person name="Submissions S."/>
        </authorList>
    </citation>
    <scope>NUCLEOTIDE SEQUENCE [LARGE SCALE GENOMIC DNA]</scope>
    <source>
        <strain evidence="3">DSM 5918</strain>
    </source>
</reference>
<accession>A0A1I3YBG3</accession>
<keyword evidence="1" id="KW-0472">Membrane</keyword>
<gene>
    <name evidence="2" type="ORF">SAMN04488082_11959</name>
</gene>
<dbReference type="Pfam" id="PF09928">
    <property type="entry name" value="DUF2160"/>
    <property type="match status" value="1"/>
</dbReference>
<keyword evidence="1" id="KW-1133">Transmembrane helix</keyword>
<dbReference type="RefSeq" id="WP_092377882.1">
    <property type="nucleotide sequence ID" value="NZ_FORX01000019.1"/>
</dbReference>
<dbReference type="InterPro" id="IPR018678">
    <property type="entry name" value="DUF2160_TM"/>
</dbReference>
<feature type="transmembrane region" description="Helical" evidence="1">
    <location>
        <begin position="12"/>
        <end position="32"/>
    </location>
</feature>
<keyword evidence="1" id="KW-0812">Transmembrane</keyword>
<name>A0A1I3YBG3_9BACT</name>
<dbReference type="Proteomes" id="UP000198635">
    <property type="component" value="Unassembled WGS sequence"/>
</dbReference>
<proteinExistence type="predicted"/>
<evidence type="ECO:0000313" key="3">
    <source>
        <dbReference type="Proteomes" id="UP000198635"/>
    </source>
</evidence>
<dbReference type="STRING" id="52560.SAMN04488082_11959"/>
<protein>
    <submittedName>
        <fullName evidence="2">Predicted small integral membrane protein</fullName>
    </submittedName>
</protein>
<dbReference type="AlphaFoldDB" id="A0A1I3YBG3"/>
<dbReference type="OrthoDB" id="5420630at2"/>
<evidence type="ECO:0000256" key="1">
    <source>
        <dbReference type="SAM" id="Phobius"/>
    </source>
</evidence>
<evidence type="ECO:0000313" key="2">
    <source>
        <dbReference type="EMBL" id="SFK29103.1"/>
    </source>
</evidence>
<keyword evidence="3" id="KW-1185">Reference proteome</keyword>
<sequence length="92" mass="10422">MNIAWMAWTPVTAGFFTFIVLMLISMTIWQIISPSIARRGFLPIVTTRGDRLFISLLGSAYIHLAWLGLTDMAVWIATMISVLFLVTVMRWG</sequence>